<comment type="caution">
    <text evidence="2">The sequence shown here is derived from an EMBL/GenBank/DDBJ whole genome shotgun (WGS) entry which is preliminary data.</text>
</comment>
<feature type="region of interest" description="Disordered" evidence="1">
    <location>
        <begin position="60"/>
        <end position="79"/>
    </location>
</feature>
<sequence>MDAHAADARAFQEESGEAVAAGGGLGGGFCGHGSKFATLPRGHRQPIMRASEGIGAAMVEQREMGMRHVQGKPRGQAAQ</sequence>
<evidence type="ECO:0000313" key="3">
    <source>
        <dbReference type="Proteomes" id="UP001501323"/>
    </source>
</evidence>
<proteinExistence type="predicted"/>
<evidence type="ECO:0008006" key="4">
    <source>
        <dbReference type="Google" id="ProtNLM"/>
    </source>
</evidence>
<name>A0ABP9DVX5_9GAMM</name>
<keyword evidence="3" id="KW-1185">Reference proteome</keyword>
<accession>A0ABP9DVX5</accession>
<protein>
    <recommendedName>
        <fullName evidence="4">General stress protein B</fullName>
    </recommendedName>
</protein>
<feature type="region of interest" description="Disordered" evidence="1">
    <location>
        <begin position="1"/>
        <end position="24"/>
    </location>
</feature>
<evidence type="ECO:0000256" key="1">
    <source>
        <dbReference type="SAM" id="MobiDB-lite"/>
    </source>
</evidence>
<reference evidence="3" key="1">
    <citation type="journal article" date="2019" name="Int. J. Syst. Evol. Microbiol.">
        <title>The Global Catalogue of Microorganisms (GCM) 10K type strain sequencing project: providing services to taxonomists for standard genome sequencing and annotation.</title>
        <authorList>
            <consortium name="The Broad Institute Genomics Platform"/>
            <consortium name="The Broad Institute Genome Sequencing Center for Infectious Disease"/>
            <person name="Wu L."/>
            <person name="Ma J."/>
        </authorList>
    </citation>
    <scope>NUCLEOTIDE SEQUENCE [LARGE SCALE GENOMIC DNA]</scope>
    <source>
        <strain evidence="3">JCM 18392</strain>
    </source>
</reference>
<gene>
    <name evidence="2" type="ORF">GCM10023332_10680</name>
</gene>
<evidence type="ECO:0000313" key="2">
    <source>
        <dbReference type="EMBL" id="GAA4860521.1"/>
    </source>
</evidence>
<organism evidence="2 3">
    <name type="scientific">Luteimonas vadosa</name>
    <dbReference type="NCBI Taxonomy" id="1165507"/>
    <lineage>
        <taxon>Bacteria</taxon>
        <taxon>Pseudomonadati</taxon>
        <taxon>Pseudomonadota</taxon>
        <taxon>Gammaproteobacteria</taxon>
        <taxon>Lysobacterales</taxon>
        <taxon>Lysobacteraceae</taxon>
        <taxon>Luteimonas</taxon>
    </lineage>
</organism>
<dbReference type="EMBL" id="BAABJY010000001">
    <property type="protein sequence ID" value="GAA4860521.1"/>
    <property type="molecule type" value="Genomic_DNA"/>
</dbReference>
<dbReference type="Proteomes" id="UP001501323">
    <property type="component" value="Unassembled WGS sequence"/>
</dbReference>
<feature type="compositionally biased region" description="Basic and acidic residues" evidence="1">
    <location>
        <begin position="1"/>
        <end position="12"/>
    </location>
</feature>